<protein>
    <recommendedName>
        <fullName evidence="4">HNH endonuclease</fullName>
    </recommendedName>
</protein>
<proteinExistence type="predicted"/>
<dbReference type="Gene3D" id="1.10.30.50">
    <property type="match status" value="1"/>
</dbReference>
<evidence type="ECO:0000313" key="3">
    <source>
        <dbReference type="Proteomes" id="UP001407347"/>
    </source>
</evidence>
<reference evidence="2 3" key="1">
    <citation type="journal article" date="2023" name="PLoS ONE">
        <title>Complete genome assembly of Hawai'i environmental nontuberculous mycobacteria reveals unexpected co-isolation with methylobacteria.</title>
        <authorList>
            <person name="Hendrix J."/>
            <person name="Epperson L.E."/>
            <person name="Tong E.I."/>
            <person name="Chan Y.L."/>
            <person name="Hasan N.A."/>
            <person name="Dawrs S.N."/>
            <person name="Norton G.J."/>
            <person name="Virdi R."/>
            <person name="Crooks J.L."/>
            <person name="Chan E.D."/>
            <person name="Honda J.R."/>
            <person name="Strong M."/>
        </authorList>
    </citation>
    <scope>NUCLEOTIDE SEQUENCE [LARGE SCALE GENOMIC DNA]</scope>
    <source>
        <strain evidence="2 3">NJH_HI04-1</strain>
    </source>
</reference>
<dbReference type="EMBL" id="JAQYXP010000006">
    <property type="protein sequence ID" value="MEN3238591.1"/>
    <property type="molecule type" value="Genomic_DNA"/>
</dbReference>
<feature type="region of interest" description="Disordered" evidence="1">
    <location>
        <begin position="1"/>
        <end position="24"/>
    </location>
</feature>
<feature type="region of interest" description="Disordered" evidence="1">
    <location>
        <begin position="74"/>
        <end position="119"/>
    </location>
</feature>
<feature type="compositionally biased region" description="Basic residues" evidence="1">
    <location>
        <begin position="156"/>
        <end position="176"/>
    </location>
</feature>
<comment type="caution">
    <text evidence="2">The sequence shown here is derived from an EMBL/GenBank/DDBJ whole genome shotgun (WGS) entry which is preliminary data.</text>
</comment>
<sequence length="176" mass="19799">MIEETPAAGQPAADLSQAPPKGYRPAIPVQVKFTVAMRQEGRCSLCGEKLDAWKGTEWDHVPAIQLRAWDPEAGDTIPAANDPDYLTAAHEDCHERKTTGRQGDSKLSRRGGDIAEINKTRRLEKARLAREAEIKAFRERLLASGDEPIEVPVPDKKKKKREWPKRPFPKRQKTIN</sequence>
<gene>
    <name evidence="2" type="ORF">PUR29_34695</name>
</gene>
<keyword evidence="3" id="KW-1185">Reference proteome</keyword>
<feature type="compositionally biased region" description="Basic and acidic residues" evidence="1">
    <location>
        <begin position="89"/>
        <end position="119"/>
    </location>
</feature>
<evidence type="ECO:0000313" key="2">
    <source>
        <dbReference type="EMBL" id="MEN3238591.1"/>
    </source>
</evidence>
<dbReference type="RefSeq" id="WP_346013722.1">
    <property type="nucleotide sequence ID" value="NZ_JAQYXP010000006.1"/>
</dbReference>
<feature type="region of interest" description="Disordered" evidence="1">
    <location>
        <begin position="145"/>
        <end position="176"/>
    </location>
</feature>
<accession>A0ABV0A4B0</accession>
<evidence type="ECO:0000256" key="1">
    <source>
        <dbReference type="SAM" id="MobiDB-lite"/>
    </source>
</evidence>
<organism evidence="2 3">
    <name type="scientific">Methylobacterium ajmalii</name>
    <dbReference type="NCBI Taxonomy" id="2738439"/>
    <lineage>
        <taxon>Bacteria</taxon>
        <taxon>Pseudomonadati</taxon>
        <taxon>Pseudomonadota</taxon>
        <taxon>Alphaproteobacteria</taxon>
        <taxon>Hyphomicrobiales</taxon>
        <taxon>Methylobacteriaceae</taxon>
        <taxon>Methylobacterium</taxon>
    </lineage>
</organism>
<dbReference type="Proteomes" id="UP001407347">
    <property type="component" value="Unassembled WGS sequence"/>
</dbReference>
<evidence type="ECO:0008006" key="4">
    <source>
        <dbReference type="Google" id="ProtNLM"/>
    </source>
</evidence>
<name>A0ABV0A4B0_9HYPH</name>